<gene>
    <name evidence="1" type="ORF">C8N45_10822</name>
</gene>
<evidence type="ECO:0000313" key="2">
    <source>
        <dbReference type="Proteomes" id="UP000244523"/>
    </source>
</evidence>
<dbReference type="EMBL" id="QBUD01000008">
    <property type="protein sequence ID" value="PUB13102.1"/>
    <property type="molecule type" value="Genomic_DNA"/>
</dbReference>
<reference evidence="1 2" key="1">
    <citation type="submission" date="2018-04" db="EMBL/GenBank/DDBJ databases">
        <title>Genomic Encyclopedia of Archaeal and Bacterial Type Strains, Phase II (KMG-II): from individual species to whole genera.</title>
        <authorList>
            <person name="Goeker M."/>
        </authorList>
    </citation>
    <scope>NUCLEOTIDE SEQUENCE [LARGE SCALE GENOMIC DNA]</scope>
    <source>
        <strain evidence="1 2">DSM 29955</strain>
    </source>
</reference>
<proteinExistence type="predicted"/>
<organism evidence="1 2">
    <name type="scientific">Yoonia sediminilitoris</name>
    <dbReference type="NCBI Taxonomy" id="1286148"/>
    <lineage>
        <taxon>Bacteria</taxon>
        <taxon>Pseudomonadati</taxon>
        <taxon>Pseudomonadota</taxon>
        <taxon>Alphaproteobacteria</taxon>
        <taxon>Rhodobacterales</taxon>
        <taxon>Paracoccaceae</taxon>
        <taxon>Yoonia</taxon>
    </lineage>
</organism>
<protein>
    <submittedName>
        <fullName evidence="1">Uncharacterized protein</fullName>
    </submittedName>
</protein>
<evidence type="ECO:0000313" key="1">
    <source>
        <dbReference type="EMBL" id="PUB13102.1"/>
    </source>
</evidence>
<comment type="caution">
    <text evidence="1">The sequence shown here is derived from an EMBL/GenBank/DDBJ whole genome shotgun (WGS) entry which is preliminary data.</text>
</comment>
<name>A0A2T6KDH6_9RHOB</name>
<sequence length="102" mass="11465">MQAAVEAERDAFLASFAERHTSDGRYAVVRSGYHPERAVQTGIGPVTVKVPKVRVKDVGHAKPIHHCIRFGRDIAEFVRSQLIGTGNISFNYEFGHWRSPIY</sequence>
<dbReference type="OrthoDB" id="165209at2"/>
<keyword evidence="2" id="KW-1185">Reference proteome</keyword>
<accession>A0A2T6KDH6</accession>
<dbReference type="Proteomes" id="UP000244523">
    <property type="component" value="Unassembled WGS sequence"/>
</dbReference>
<dbReference type="AlphaFoldDB" id="A0A2T6KDH6"/>